<dbReference type="Proteomes" id="UP000218887">
    <property type="component" value="Unassembled WGS sequence"/>
</dbReference>
<reference evidence="4 5" key="1">
    <citation type="submission" date="2017-08" db="EMBL/GenBank/DDBJ databases">
        <title>Virgibacillus indicus sp. nov. and Virgibacillus profoundi sp. nov, two moderately halophilic bacteria isolated from marine sediment by using the Microfluidic Streak Plate.</title>
        <authorList>
            <person name="Xu B."/>
            <person name="Hu B."/>
            <person name="Wang J."/>
            <person name="Zhu Y."/>
            <person name="Huang L."/>
            <person name="Du W."/>
            <person name="Huang Y."/>
        </authorList>
    </citation>
    <scope>NUCLEOTIDE SEQUENCE [LARGE SCALE GENOMIC DNA]</scope>
    <source>
        <strain evidence="4 5">IO3-P3-H5</strain>
    </source>
</reference>
<accession>A0A2A2IDR7</accession>
<feature type="transmembrane region" description="Helical" evidence="1">
    <location>
        <begin position="7"/>
        <end position="26"/>
    </location>
</feature>
<feature type="transmembrane region" description="Helical" evidence="1">
    <location>
        <begin position="68"/>
        <end position="88"/>
    </location>
</feature>
<dbReference type="InterPro" id="IPR024425">
    <property type="entry name" value="LiaF-like_C"/>
</dbReference>
<dbReference type="AlphaFoldDB" id="A0A2A2IDR7"/>
<feature type="transmembrane region" description="Helical" evidence="1">
    <location>
        <begin position="94"/>
        <end position="111"/>
    </location>
</feature>
<dbReference type="InterPro" id="IPR047793">
    <property type="entry name" value="LiaF_C"/>
</dbReference>
<dbReference type="EMBL" id="NPOA01000008">
    <property type="protein sequence ID" value="PAV29285.1"/>
    <property type="molecule type" value="Genomic_DNA"/>
</dbReference>
<feature type="domain" description="LiaF transmembrane" evidence="3">
    <location>
        <begin position="8"/>
        <end position="112"/>
    </location>
</feature>
<proteinExistence type="predicted"/>
<keyword evidence="1" id="KW-0472">Membrane</keyword>
<organism evidence="4 5">
    <name type="scientific">Virgibacillus profundi</name>
    <dbReference type="NCBI Taxonomy" id="2024555"/>
    <lineage>
        <taxon>Bacteria</taxon>
        <taxon>Bacillati</taxon>
        <taxon>Bacillota</taxon>
        <taxon>Bacilli</taxon>
        <taxon>Bacillales</taxon>
        <taxon>Bacillaceae</taxon>
        <taxon>Virgibacillus</taxon>
    </lineage>
</organism>
<evidence type="ECO:0000259" key="2">
    <source>
        <dbReference type="Pfam" id="PF09922"/>
    </source>
</evidence>
<sequence>MSRMLRYFLAVFLIGFGVMLVFANLGMVDFDFNTLWHYIYPVFFVVIGFKWLIDFFRKKGSGWFRGSFFLLLGTLLLLDRFEIITFYFRDVLKLWPLLIIYIGFLLIGGRGKTIIIHRGKKDYTGKYYDKGNLTVGTQEFNQPNWKVEKMNLNTLAGDYYFDFSKAFIPEKEIPIRVSLLAGNVHMLIPENVEFRIDAKVKAGEVNVLGQKTDGVNRSLYFETENYHGAVRKLDFTVKIKAGHIRVDRV</sequence>
<evidence type="ECO:0000313" key="4">
    <source>
        <dbReference type="EMBL" id="PAV29285.1"/>
    </source>
</evidence>
<dbReference type="InterPro" id="IPR016975">
    <property type="entry name" value="Cell_wall_LiaF"/>
</dbReference>
<feature type="transmembrane region" description="Helical" evidence="1">
    <location>
        <begin position="38"/>
        <end position="56"/>
    </location>
</feature>
<gene>
    <name evidence="4" type="ORF">CIL05_12885</name>
</gene>
<dbReference type="PIRSF" id="PIRSF031509">
    <property type="entry name" value="Cell_wall_LiaF/YvqF"/>
    <property type="match status" value="1"/>
</dbReference>
<name>A0A2A2IDR7_9BACI</name>
<dbReference type="GO" id="GO:0016020">
    <property type="term" value="C:membrane"/>
    <property type="evidence" value="ECO:0007669"/>
    <property type="project" value="InterPro"/>
</dbReference>
<dbReference type="RefSeq" id="WP_095655956.1">
    <property type="nucleotide sequence ID" value="NZ_NPOA01000008.1"/>
</dbReference>
<dbReference type="Pfam" id="PF09922">
    <property type="entry name" value="LiaF-like_C"/>
    <property type="match status" value="1"/>
</dbReference>
<keyword evidence="1" id="KW-1133">Transmembrane helix</keyword>
<dbReference type="InterPro" id="IPR054331">
    <property type="entry name" value="LiaF_TM"/>
</dbReference>
<keyword evidence="1" id="KW-0812">Transmembrane</keyword>
<comment type="caution">
    <text evidence="4">The sequence shown here is derived from an EMBL/GenBank/DDBJ whole genome shotgun (WGS) entry which is preliminary data.</text>
</comment>
<evidence type="ECO:0000256" key="1">
    <source>
        <dbReference type="SAM" id="Phobius"/>
    </source>
</evidence>
<feature type="domain" description="Cell wall-active antibiotics response LiaF-like C-terminal" evidence="2">
    <location>
        <begin position="135"/>
        <end position="246"/>
    </location>
</feature>
<dbReference type="Pfam" id="PF22570">
    <property type="entry name" value="LiaF-TM"/>
    <property type="match status" value="1"/>
</dbReference>
<dbReference type="NCBIfam" id="NF040535">
    <property type="entry name" value="LiaF_C_term"/>
    <property type="match status" value="1"/>
</dbReference>
<keyword evidence="5" id="KW-1185">Reference proteome</keyword>
<protein>
    <recommendedName>
        <fullName evidence="6">Cell wall-active antibiotics response LiaF-like C-terminal domain-containing protein</fullName>
    </recommendedName>
</protein>
<evidence type="ECO:0000313" key="5">
    <source>
        <dbReference type="Proteomes" id="UP000218887"/>
    </source>
</evidence>
<dbReference type="OrthoDB" id="1953204at2"/>
<evidence type="ECO:0000259" key="3">
    <source>
        <dbReference type="Pfam" id="PF22570"/>
    </source>
</evidence>
<evidence type="ECO:0008006" key="6">
    <source>
        <dbReference type="Google" id="ProtNLM"/>
    </source>
</evidence>